<dbReference type="OrthoDB" id="9759796at2"/>
<dbReference type="Gene3D" id="2.30.120.10">
    <property type="match status" value="1"/>
</dbReference>
<keyword evidence="8" id="KW-1185">Reference proteome</keyword>
<keyword evidence="6" id="KW-0472">Membrane</keyword>
<evidence type="ECO:0000256" key="3">
    <source>
        <dbReference type="ARBA" id="ARBA00023145"/>
    </source>
</evidence>
<evidence type="ECO:0000256" key="6">
    <source>
        <dbReference type="SAM" id="Phobius"/>
    </source>
</evidence>
<dbReference type="STRING" id="545501.BN997_00231"/>
<evidence type="ECO:0000256" key="1">
    <source>
        <dbReference type="ARBA" id="ARBA00006586"/>
    </source>
</evidence>
<dbReference type="InterPro" id="IPR029055">
    <property type="entry name" value="Ntn_hydrolases_N"/>
</dbReference>
<dbReference type="Gene3D" id="3.60.20.10">
    <property type="entry name" value="Glutamine Phosphoribosylpyrophosphate, subunit 1, domain 1"/>
    <property type="match status" value="1"/>
</dbReference>
<dbReference type="PANTHER" id="PTHR34218:SF4">
    <property type="entry name" value="ACYL-HOMOSERINE LACTONE ACYLASE QUIP"/>
    <property type="match status" value="1"/>
</dbReference>
<dbReference type="EMBL" id="CDGG01000001">
    <property type="protein sequence ID" value="CEI80428.1"/>
    <property type="molecule type" value="Genomic_DNA"/>
</dbReference>
<proteinExistence type="inferred from homology"/>
<evidence type="ECO:0000256" key="2">
    <source>
        <dbReference type="ARBA" id="ARBA00022801"/>
    </source>
</evidence>
<sequence>MVKRKKVYETLPKKKRFSKKKISIGILGFIVVLGLAVTLFVNGYINKSLPTTEGTVELSILEKEVTVITDEDGVPHIQADNARDLYIAQGYIQADRRMFQMELSRRQASGTLSEVVGEDAVNQDKYFRTLGLRRAAEESYEVYADESIEVLEAFADGVNAYMEEAKESNSLPIEFTLMDFEPEEWTPVDSLTIGKFMAFDLGGHWEQQAFNYYLLNKYDAEKAYELFPAYPENRPTIIQEDELDIAASFENAVIPHPFNGSNNWVVSGDKTASGMPLLADDPHLGLATPSIWLQMHLESHDGLNVGGVIFAGVPGIILGHNDQIAWGVTNTGPDVQQLYIEKRNPDNPNEFLYEDEWEEAVMIEEPIKVKDAETIAYEVTETRHGPIVSEFAEDTGAETVLSLRWTALDPSTELEAIMEMNRAADWEEFEEGLEKFLVPAQNFVFASNDGTIAFKANGKIPVYEDGKDALLPLNGWEAENEWQDFIPFDELPSVVNPEKGFIATANNKVDPDDYPYHISNVWAQPYRYERIAEVLESGDDFTIEEMQDLQMDQTDLRAREFVPLFQDVLADEALTEQEQDAVQLLADWDFVMDKDAPQPLIFERWMREIQNHIYRQEIPGTMRGLFSTQSQATENLLRTAFHGEDSIWIEENGGLEEVLANSLKTTVEKLTEEHGEDMSAWTWGDYHQVQFNHPLSGISPFLAFFFNREDALPVGGSGVTPMAASYHSETGEVDHGASWRFVIDTNDMHAGYHIVGPGQDGHFKSEWYQNQMSDWVEGNYHETRLDETSGLELTLTPEE</sequence>
<dbReference type="Pfam" id="PF01804">
    <property type="entry name" value="Penicil_amidase"/>
    <property type="match status" value="1"/>
</dbReference>
<dbReference type="Gene3D" id="1.10.439.10">
    <property type="entry name" value="Penicillin Amidohydrolase, domain 1"/>
    <property type="match status" value="1"/>
</dbReference>
<dbReference type="InterPro" id="IPR014395">
    <property type="entry name" value="Pen/GL7ACA/AHL_acylase"/>
</dbReference>
<evidence type="ECO:0000256" key="5">
    <source>
        <dbReference type="PIRSR" id="PIRSR001227-2"/>
    </source>
</evidence>
<dbReference type="GO" id="GO:0046872">
    <property type="term" value="F:metal ion binding"/>
    <property type="evidence" value="ECO:0007669"/>
    <property type="project" value="UniProtKB-KW"/>
</dbReference>
<dbReference type="InterPro" id="IPR043146">
    <property type="entry name" value="Penicillin_amidase_N_B-knob"/>
</dbReference>
<evidence type="ECO:0000313" key="7">
    <source>
        <dbReference type="EMBL" id="CEI80428.1"/>
    </source>
</evidence>
<keyword evidence="2" id="KW-0378">Hydrolase</keyword>
<accession>A0A0A1MBK0</accession>
<comment type="cofactor">
    <cofactor evidence="5">
        <name>Ca(2+)</name>
        <dbReference type="ChEBI" id="CHEBI:29108"/>
    </cofactor>
    <text evidence="5">Binds 1 Ca(2+) ion per dimer.</text>
</comment>
<dbReference type="GO" id="GO:0016811">
    <property type="term" value="F:hydrolase activity, acting on carbon-nitrogen (but not peptide) bonds, in linear amides"/>
    <property type="evidence" value="ECO:0007669"/>
    <property type="project" value="InterPro"/>
</dbReference>
<dbReference type="PANTHER" id="PTHR34218">
    <property type="entry name" value="PEPTIDASE S45 PENICILLIN AMIDASE"/>
    <property type="match status" value="1"/>
</dbReference>
<evidence type="ECO:0000313" key="8">
    <source>
        <dbReference type="Proteomes" id="UP000040453"/>
    </source>
</evidence>
<dbReference type="GO" id="GO:0017000">
    <property type="term" value="P:antibiotic biosynthetic process"/>
    <property type="evidence" value="ECO:0007669"/>
    <property type="project" value="InterPro"/>
</dbReference>
<dbReference type="InterPro" id="IPR043147">
    <property type="entry name" value="Penicillin_amidase_A-knob"/>
</dbReference>
<keyword evidence="5" id="KW-0479">Metal-binding</keyword>
<gene>
    <name evidence="7" type="primary">acyII</name>
    <name evidence="7" type="ORF">BN997_00231</name>
</gene>
<protein>
    <submittedName>
        <fullName evidence="7">Penicillin acylase 2</fullName>
    </submittedName>
</protein>
<reference evidence="7 8" key="1">
    <citation type="submission" date="2014-11" db="EMBL/GenBank/DDBJ databases">
        <authorList>
            <person name="Urmite Genomes Urmite Genomes"/>
        </authorList>
    </citation>
    <scope>NUCLEOTIDE SEQUENCE [LARGE SCALE GENOMIC DNA]</scope>
    <source>
        <strain evidence="7 8">Oc5</strain>
    </source>
</reference>
<name>A0A0A1MBK0_9BACI</name>
<keyword evidence="6" id="KW-1133">Transmembrane helix</keyword>
<dbReference type="InterPro" id="IPR023343">
    <property type="entry name" value="Penicillin_amidase_dom1"/>
</dbReference>
<comment type="similarity">
    <text evidence="1">Belongs to the peptidase S45 family.</text>
</comment>
<dbReference type="InterPro" id="IPR002692">
    <property type="entry name" value="S45"/>
</dbReference>
<evidence type="ECO:0000256" key="4">
    <source>
        <dbReference type="PIRSR" id="PIRSR001227-1"/>
    </source>
</evidence>
<feature type="active site" description="Nucleophile" evidence="4">
    <location>
        <position position="261"/>
    </location>
</feature>
<feature type="transmembrane region" description="Helical" evidence="6">
    <location>
        <begin position="21"/>
        <end position="45"/>
    </location>
</feature>
<dbReference type="SUPFAM" id="SSF56235">
    <property type="entry name" value="N-terminal nucleophile aminohydrolases (Ntn hydrolases)"/>
    <property type="match status" value="1"/>
</dbReference>
<organism evidence="7 8">
    <name type="scientific">Oceanobacillus oncorhynchi</name>
    <dbReference type="NCBI Taxonomy" id="545501"/>
    <lineage>
        <taxon>Bacteria</taxon>
        <taxon>Bacillati</taxon>
        <taxon>Bacillota</taxon>
        <taxon>Bacilli</taxon>
        <taxon>Bacillales</taxon>
        <taxon>Bacillaceae</taxon>
        <taxon>Oceanobacillus</taxon>
    </lineage>
</organism>
<keyword evidence="5" id="KW-0106">Calcium</keyword>
<feature type="binding site" evidence="5">
    <location>
        <position position="334"/>
    </location>
    <ligand>
        <name>Ca(2+)</name>
        <dbReference type="ChEBI" id="CHEBI:29108"/>
    </ligand>
</feature>
<dbReference type="PIRSF" id="PIRSF001227">
    <property type="entry name" value="Pen_acylase"/>
    <property type="match status" value="1"/>
</dbReference>
<dbReference type="Gene3D" id="1.10.1400.10">
    <property type="match status" value="1"/>
</dbReference>
<dbReference type="MEROPS" id="S45.003"/>
<keyword evidence="6" id="KW-0812">Transmembrane</keyword>
<keyword evidence="3" id="KW-0865">Zymogen</keyword>
<dbReference type="AlphaFoldDB" id="A0A0A1MBK0"/>
<dbReference type="Proteomes" id="UP000040453">
    <property type="component" value="Unassembled WGS sequence"/>
</dbReference>
<dbReference type="CDD" id="cd03747">
    <property type="entry name" value="Ntn_PGA_like"/>
    <property type="match status" value="1"/>
</dbReference>